<proteinExistence type="predicted"/>
<accession>A0A366D3Y0</accession>
<sequence>METLNVLALSGSLRKNSYNSAVINALKILAPDHVEVEVGEIGDLPLFNPDRENEKIASLENLKAALKASSGLVLATPEYAHGISGPLKNALDWLVSSLEFPYKPIMLINTSPRASHAQAHLREVLTTMSGRIVEEACVSIPLLSSGLDSDGIVNDKDIASVLQVAFKAFCDDIQACR</sequence>
<dbReference type="InterPro" id="IPR050712">
    <property type="entry name" value="NAD(P)H-dep_reductase"/>
</dbReference>
<comment type="cofactor">
    <cofactor evidence="1">
        <name>FMN</name>
        <dbReference type="ChEBI" id="CHEBI:58210"/>
    </cofactor>
</comment>
<dbReference type="PANTHER" id="PTHR30543">
    <property type="entry name" value="CHROMATE REDUCTASE"/>
    <property type="match status" value="1"/>
</dbReference>
<name>A0A366D3Y0_9GAMM</name>
<evidence type="ECO:0000256" key="1">
    <source>
        <dbReference type="ARBA" id="ARBA00001917"/>
    </source>
</evidence>
<organism evidence="4 5">
    <name type="scientific">Marinomonas aquiplantarum</name>
    <dbReference type="NCBI Taxonomy" id="491951"/>
    <lineage>
        <taxon>Bacteria</taxon>
        <taxon>Pseudomonadati</taxon>
        <taxon>Pseudomonadota</taxon>
        <taxon>Gammaproteobacteria</taxon>
        <taxon>Oceanospirillales</taxon>
        <taxon>Oceanospirillaceae</taxon>
        <taxon>Marinomonas</taxon>
    </lineage>
</organism>
<protein>
    <submittedName>
        <fullName evidence="4">NAD(P)H-dependent FMN reductase</fullName>
    </submittedName>
</protein>
<dbReference type="GO" id="GO:0005829">
    <property type="term" value="C:cytosol"/>
    <property type="evidence" value="ECO:0007669"/>
    <property type="project" value="TreeGrafter"/>
</dbReference>
<evidence type="ECO:0000313" key="5">
    <source>
        <dbReference type="Proteomes" id="UP000252086"/>
    </source>
</evidence>
<keyword evidence="2" id="KW-0288">FMN</keyword>
<dbReference type="RefSeq" id="WP_113873967.1">
    <property type="nucleotide sequence ID" value="NZ_QNRF01000003.1"/>
</dbReference>
<dbReference type="Gene3D" id="3.40.50.360">
    <property type="match status" value="1"/>
</dbReference>
<evidence type="ECO:0000259" key="3">
    <source>
        <dbReference type="Pfam" id="PF03358"/>
    </source>
</evidence>
<dbReference type="Pfam" id="PF03358">
    <property type="entry name" value="FMN_red"/>
    <property type="match status" value="1"/>
</dbReference>
<keyword evidence="2" id="KW-0285">Flavoprotein</keyword>
<comment type="caution">
    <text evidence="4">The sequence shown here is derived from an EMBL/GenBank/DDBJ whole genome shotgun (WGS) entry which is preliminary data.</text>
</comment>
<gene>
    <name evidence="4" type="ORF">DFP76_103262</name>
</gene>
<feature type="domain" description="NADPH-dependent FMN reductase-like" evidence="3">
    <location>
        <begin position="5"/>
        <end position="140"/>
    </location>
</feature>
<dbReference type="InterPro" id="IPR005025">
    <property type="entry name" value="FMN_Rdtase-like_dom"/>
</dbReference>
<dbReference type="EMBL" id="QNRF01000003">
    <property type="protein sequence ID" value="RBO83988.1"/>
    <property type="molecule type" value="Genomic_DNA"/>
</dbReference>
<dbReference type="PANTHER" id="PTHR30543:SF21">
    <property type="entry name" value="NAD(P)H-DEPENDENT FMN REDUCTASE LOT6"/>
    <property type="match status" value="1"/>
</dbReference>
<dbReference type="OrthoDB" id="9812295at2"/>
<reference evidence="4 5" key="1">
    <citation type="submission" date="2018-06" db="EMBL/GenBank/DDBJ databases">
        <title>Genomic Encyclopedia of Type Strains, Phase III (KMG-III): the genomes of soil and plant-associated and newly described type strains.</title>
        <authorList>
            <person name="Whitman W."/>
        </authorList>
    </citation>
    <scope>NUCLEOTIDE SEQUENCE [LARGE SCALE GENOMIC DNA]</scope>
    <source>
        <strain evidence="4 5">CECT 7732</strain>
    </source>
</reference>
<dbReference type="Proteomes" id="UP000252086">
    <property type="component" value="Unassembled WGS sequence"/>
</dbReference>
<keyword evidence="5" id="KW-1185">Reference proteome</keyword>
<dbReference type="GO" id="GO:0016491">
    <property type="term" value="F:oxidoreductase activity"/>
    <property type="evidence" value="ECO:0007669"/>
    <property type="project" value="InterPro"/>
</dbReference>
<dbReference type="SUPFAM" id="SSF52218">
    <property type="entry name" value="Flavoproteins"/>
    <property type="match status" value="1"/>
</dbReference>
<evidence type="ECO:0000256" key="2">
    <source>
        <dbReference type="ARBA" id="ARBA00022643"/>
    </source>
</evidence>
<dbReference type="GO" id="GO:0010181">
    <property type="term" value="F:FMN binding"/>
    <property type="evidence" value="ECO:0007669"/>
    <property type="project" value="TreeGrafter"/>
</dbReference>
<dbReference type="AlphaFoldDB" id="A0A366D3Y0"/>
<dbReference type="InterPro" id="IPR029039">
    <property type="entry name" value="Flavoprotein-like_sf"/>
</dbReference>
<evidence type="ECO:0000313" key="4">
    <source>
        <dbReference type="EMBL" id="RBO83988.1"/>
    </source>
</evidence>